<organism evidence="2 3">
    <name type="scientific">Ophiocordyceps australis</name>
    <dbReference type="NCBI Taxonomy" id="1399860"/>
    <lineage>
        <taxon>Eukaryota</taxon>
        <taxon>Fungi</taxon>
        <taxon>Dikarya</taxon>
        <taxon>Ascomycota</taxon>
        <taxon>Pezizomycotina</taxon>
        <taxon>Sordariomycetes</taxon>
        <taxon>Hypocreomycetidae</taxon>
        <taxon>Hypocreales</taxon>
        <taxon>Ophiocordycipitaceae</taxon>
        <taxon>Ophiocordyceps</taxon>
    </lineage>
</organism>
<feature type="compositionally biased region" description="Basic and acidic residues" evidence="1">
    <location>
        <begin position="106"/>
        <end position="116"/>
    </location>
</feature>
<evidence type="ECO:0000313" key="3">
    <source>
        <dbReference type="Proteomes" id="UP000224854"/>
    </source>
</evidence>
<feature type="region of interest" description="Disordered" evidence="1">
    <location>
        <begin position="1"/>
        <end position="33"/>
    </location>
</feature>
<name>A0A2C5ZAG0_9HYPO</name>
<reference evidence="2 3" key="1">
    <citation type="submission" date="2017-06" db="EMBL/GenBank/DDBJ databases">
        <title>Ant-infecting Ophiocordyceps genomes reveal a high diversity of potential behavioral manipulation genes and a possible major role for enterotoxins.</title>
        <authorList>
            <person name="De Bekker C."/>
            <person name="Evans H.C."/>
            <person name="Brachmann A."/>
            <person name="Hughes D.P."/>
        </authorList>
    </citation>
    <scope>NUCLEOTIDE SEQUENCE [LARGE SCALE GENOMIC DNA]</scope>
    <source>
        <strain evidence="2 3">1348a</strain>
    </source>
</reference>
<dbReference type="EMBL" id="NJEU01000289">
    <property type="protein sequence ID" value="PHH77006.1"/>
    <property type="molecule type" value="Genomic_DNA"/>
</dbReference>
<dbReference type="Proteomes" id="UP000224854">
    <property type="component" value="Unassembled WGS sequence"/>
</dbReference>
<feature type="region of interest" description="Disordered" evidence="1">
    <location>
        <begin position="52"/>
        <end position="264"/>
    </location>
</feature>
<comment type="caution">
    <text evidence="2">The sequence shown here is derived from an EMBL/GenBank/DDBJ whole genome shotgun (WGS) entry which is preliminary data.</text>
</comment>
<proteinExistence type="predicted"/>
<keyword evidence="3" id="KW-1185">Reference proteome</keyword>
<feature type="compositionally biased region" description="Acidic residues" evidence="1">
    <location>
        <begin position="166"/>
        <end position="178"/>
    </location>
</feature>
<evidence type="ECO:0000313" key="2">
    <source>
        <dbReference type="EMBL" id="PHH77006.1"/>
    </source>
</evidence>
<evidence type="ECO:0000256" key="1">
    <source>
        <dbReference type="SAM" id="MobiDB-lite"/>
    </source>
</evidence>
<dbReference type="AlphaFoldDB" id="A0A2C5ZAG0"/>
<gene>
    <name evidence="2" type="ORF">CDD82_3702</name>
</gene>
<sequence length="264" mass="28185">MERETPTEKSLVTIPESRESPKAEAAPETPDRSLAAATLGATVLGATALGAHAFSKRDATPETSSQTTRDASDPELLGYSDGPSGSKSLAEEDDTRVPLVADSTESAEKLNVRDPEAEAGSESQTREQVPVHVQPVSTAFPAAANQTRDIPMSMDSEPAYHSDTQLAEEEQPLETVEEADLRSKTTPSFEAAEPLVEDSETHSPLLEYQDLGSGQESQAVAPERAIEYATPGRADSLGEEESELKDVSIQEPLAAHEAEGPIRY</sequence>
<accession>A0A2C5ZAG0</accession>
<protein>
    <submittedName>
        <fullName evidence="2">Uncharacterized protein</fullName>
    </submittedName>
</protein>
<feature type="compositionally biased region" description="Basic and acidic residues" evidence="1">
    <location>
        <begin position="244"/>
        <end position="264"/>
    </location>
</feature>